<dbReference type="STRING" id="200378.SAMN05216553_105109"/>
<evidence type="ECO:0000313" key="1">
    <source>
        <dbReference type="EMBL" id="SDG05669.1"/>
    </source>
</evidence>
<evidence type="ECO:0000313" key="2">
    <source>
        <dbReference type="Proteomes" id="UP000199623"/>
    </source>
</evidence>
<proteinExistence type="predicted"/>
<dbReference type="EMBL" id="FNCC01000005">
    <property type="protein sequence ID" value="SDG05669.1"/>
    <property type="molecule type" value="Genomic_DNA"/>
</dbReference>
<accession>A0A1G7R694</accession>
<protein>
    <submittedName>
        <fullName evidence="1">Uncharacterized protein</fullName>
    </submittedName>
</protein>
<organism evidence="1 2">
    <name type="scientific">Lentzea fradiae</name>
    <dbReference type="NCBI Taxonomy" id="200378"/>
    <lineage>
        <taxon>Bacteria</taxon>
        <taxon>Bacillati</taxon>
        <taxon>Actinomycetota</taxon>
        <taxon>Actinomycetes</taxon>
        <taxon>Pseudonocardiales</taxon>
        <taxon>Pseudonocardiaceae</taxon>
        <taxon>Lentzea</taxon>
    </lineage>
</organism>
<dbReference type="AlphaFoldDB" id="A0A1G7R694"/>
<dbReference type="Proteomes" id="UP000199623">
    <property type="component" value="Unassembled WGS sequence"/>
</dbReference>
<name>A0A1G7R694_9PSEU</name>
<reference evidence="2" key="1">
    <citation type="submission" date="2016-10" db="EMBL/GenBank/DDBJ databases">
        <authorList>
            <person name="Varghese N."/>
            <person name="Submissions S."/>
        </authorList>
    </citation>
    <scope>NUCLEOTIDE SEQUENCE [LARGE SCALE GENOMIC DNA]</scope>
    <source>
        <strain evidence="2">CGMCC 4.3506</strain>
    </source>
</reference>
<keyword evidence="2" id="KW-1185">Reference proteome</keyword>
<gene>
    <name evidence="1" type="ORF">SAMN05216553_105109</name>
</gene>
<sequence length="109" mass="11250">MLTAAGAHPSAAHARACVSGEGQVPVVFSAAGTCRGTRRADISVTGMPITDDGSTGTILVCDGCGRSRRTSSTGPIAWDLLWMQANVAGWGGSDRALGPHYCTVCRDRE</sequence>